<dbReference type="InterPro" id="IPR036815">
    <property type="entry name" value="14-3-3_dom_sf"/>
</dbReference>
<dbReference type="AlphaFoldDB" id="A0ABD2IA40"/>
<evidence type="ECO:0000313" key="2">
    <source>
        <dbReference type="Proteomes" id="UP001620645"/>
    </source>
</evidence>
<dbReference type="EMBL" id="JBICCN010000357">
    <property type="protein sequence ID" value="KAL3074395.1"/>
    <property type="molecule type" value="Genomic_DNA"/>
</dbReference>
<comment type="caution">
    <text evidence="1">The sequence shown here is derived from an EMBL/GenBank/DDBJ whole genome shotgun (WGS) entry which is preliminary data.</text>
</comment>
<gene>
    <name evidence="1" type="ORF">niasHS_015225</name>
</gene>
<organism evidence="1 2">
    <name type="scientific">Heterodera schachtii</name>
    <name type="common">Sugarbeet cyst nematode worm</name>
    <name type="synonym">Tylenchus schachtii</name>
    <dbReference type="NCBI Taxonomy" id="97005"/>
    <lineage>
        <taxon>Eukaryota</taxon>
        <taxon>Metazoa</taxon>
        <taxon>Ecdysozoa</taxon>
        <taxon>Nematoda</taxon>
        <taxon>Chromadorea</taxon>
        <taxon>Rhabditida</taxon>
        <taxon>Tylenchina</taxon>
        <taxon>Tylenchomorpha</taxon>
        <taxon>Tylenchoidea</taxon>
        <taxon>Heteroderidae</taxon>
        <taxon>Heteroderinae</taxon>
        <taxon>Heterodera</taxon>
    </lineage>
</organism>
<proteinExistence type="predicted"/>
<reference evidence="1 2" key="1">
    <citation type="submission" date="2024-10" db="EMBL/GenBank/DDBJ databases">
        <authorList>
            <person name="Kim D."/>
        </authorList>
    </citation>
    <scope>NUCLEOTIDE SEQUENCE [LARGE SCALE GENOMIC DNA]</scope>
    <source>
        <strain evidence="1">Taebaek</strain>
    </source>
</reference>
<dbReference type="Proteomes" id="UP001620645">
    <property type="component" value="Unassembled WGS sequence"/>
</dbReference>
<dbReference type="SUPFAM" id="SSF48445">
    <property type="entry name" value="14-3-3 protein"/>
    <property type="match status" value="1"/>
</dbReference>
<keyword evidence="2" id="KW-1185">Reference proteome</keyword>
<evidence type="ECO:0000313" key="1">
    <source>
        <dbReference type="EMBL" id="KAL3074395.1"/>
    </source>
</evidence>
<protein>
    <submittedName>
        <fullName evidence="1">Uncharacterized protein</fullName>
    </submittedName>
</protein>
<sequence length="74" mass="8472">MAAETKEELLFLINLCDTSKCFNEMVDAVKKLVSICPELSYEERYLLWVAFKGFSRSLVTKETGTFVISDLENL</sequence>
<accession>A0ABD2IA40</accession>
<name>A0ABD2IA40_HETSC</name>
<dbReference type="Gene3D" id="1.20.190.20">
    <property type="entry name" value="14-3-3 domain"/>
    <property type="match status" value="1"/>
</dbReference>